<protein>
    <recommendedName>
        <fullName evidence="3">TIR domain-containing protein</fullName>
    </recommendedName>
</protein>
<sequence length="442" mass="51092">MNPYNQAKLADSLHKALRAKNRSGCRSWQRSGCRKTRALLEVANFSCGECSEMLFAIQNRSRIHVGARFSGQNITRTKGRSFSTASLAIEINQLLEGIEMKVFLSWSGETSHKVALVLREWLPSVIQSIEPYVSSEDIDKGARWSTDIASELADSSYGILCVTKDNLHAPWLTFEAGALSKTMDKSFVSPFLFNIKRSEVNGPILQFQSTIFEKDDIKKLLVSLNKASAEGQLSDEKLDKALDVWYPDLEENLNKLLDQQPKQDASKVEVQEQESLSNAILEEILDLSRVNQKLLRNPETDIYKTVESMQMMLKEIILRSEFEKDIRLSKRRRKIHPKMLDEVLHVSPRFEKNFTGFQIAISLFRDDFPWIYDAGIDLVRTLRSTDDPEMQRDSVQAFDELIEFSIEHPMMREMFMPDKEIWMMARDLPHILRRTLEGYWRR</sequence>
<dbReference type="Gene3D" id="3.40.50.10140">
    <property type="entry name" value="Toll/interleukin-1 receptor homology (TIR) domain"/>
    <property type="match status" value="1"/>
</dbReference>
<dbReference type="SUPFAM" id="SSF52200">
    <property type="entry name" value="Toll/Interleukin receptor TIR domain"/>
    <property type="match status" value="1"/>
</dbReference>
<dbReference type="AlphaFoldDB" id="A0A7W4WGC1"/>
<accession>A0A7W4WGC1</accession>
<organism evidence="1 2">
    <name type="scientific">Microbulbifer rhizosphaerae</name>
    <dbReference type="NCBI Taxonomy" id="1562603"/>
    <lineage>
        <taxon>Bacteria</taxon>
        <taxon>Pseudomonadati</taxon>
        <taxon>Pseudomonadota</taxon>
        <taxon>Gammaproteobacteria</taxon>
        <taxon>Cellvibrionales</taxon>
        <taxon>Microbulbiferaceae</taxon>
        <taxon>Microbulbifer</taxon>
    </lineage>
</organism>
<evidence type="ECO:0000313" key="2">
    <source>
        <dbReference type="Proteomes" id="UP000535937"/>
    </source>
</evidence>
<evidence type="ECO:0000313" key="1">
    <source>
        <dbReference type="EMBL" id="MBB3063694.1"/>
    </source>
</evidence>
<name>A0A7W4WGC1_9GAMM</name>
<proteinExistence type="predicted"/>
<dbReference type="EMBL" id="JACHWZ010000053">
    <property type="protein sequence ID" value="MBB3063694.1"/>
    <property type="molecule type" value="Genomic_DNA"/>
</dbReference>
<evidence type="ECO:0008006" key="3">
    <source>
        <dbReference type="Google" id="ProtNLM"/>
    </source>
</evidence>
<reference evidence="1 2" key="1">
    <citation type="submission" date="2020-08" db="EMBL/GenBank/DDBJ databases">
        <title>Genomic Encyclopedia of Type Strains, Phase III (KMG-III): the genomes of soil and plant-associated and newly described type strains.</title>
        <authorList>
            <person name="Whitman W."/>
        </authorList>
    </citation>
    <scope>NUCLEOTIDE SEQUENCE [LARGE SCALE GENOMIC DNA]</scope>
    <source>
        <strain evidence="1 2">CECT 8799</strain>
    </source>
</reference>
<keyword evidence="2" id="KW-1185">Reference proteome</keyword>
<dbReference type="RefSeq" id="WP_343057556.1">
    <property type="nucleotide sequence ID" value="NZ_JACHWZ010000053.1"/>
</dbReference>
<dbReference type="Proteomes" id="UP000535937">
    <property type="component" value="Unassembled WGS sequence"/>
</dbReference>
<comment type="caution">
    <text evidence="1">The sequence shown here is derived from an EMBL/GenBank/DDBJ whole genome shotgun (WGS) entry which is preliminary data.</text>
</comment>
<dbReference type="InterPro" id="IPR035897">
    <property type="entry name" value="Toll_tir_struct_dom_sf"/>
</dbReference>
<gene>
    <name evidence="1" type="ORF">FHS09_004566</name>
</gene>